<dbReference type="InterPro" id="IPR032727">
    <property type="entry name" value="CLAMP"/>
</dbReference>
<dbReference type="PANTHER" id="PTHR28457">
    <property type="entry name" value="COILED-COIL DOMAIN-CONTAINING PROTEIN 189"/>
    <property type="match status" value="1"/>
</dbReference>
<gene>
    <name evidence="2" type="primary">Gm166</name>
    <name evidence="2" type="ORF">AWC38_SpisGene19034</name>
</gene>
<evidence type="ECO:0000313" key="2">
    <source>
        <dbReference type="EMBL" id="PFX16675.1"/>
    </source>
</evidence>
<name>A0A2B4RK91_STYPI</name>
<reference evidence="3" key="1">
    <citation type="journal article" date="2017" name="bioRxiv">
        <title>Comparative analysis of the genomes of Stylophora pistillata and Acropora digitifera provides evidence for extensive differences between species of corals.</title>
        <authorList>
            <person name="Voolstra C.R."/>
            <person name="Li Y."/>
            <person name="Liew Y.J."/>
            <person name="Baumgarten S."/>
            <person name="Zoccola D."/>
            <person name="Flot J.-F."/>
            <person name="Tambutte S."/>
            <person name="Allemand D."/>
            <person name="Aranda M."/>
        </authorList>
    </citation>
    <scope>NUCLEOTIDE SEQUENCE [LARGE SCALE GENOMIC DNA]</scope>
</reference>
<keyword evidence="3" id="KW-1185">Reference proteome</keyword>
<accession>A0A2B4RK91</accession>
<proteinExistence type="predicted"/>
<feature type="region of interest" description="Disordered" evidence="1">
    <location>
        <begin position="272"/>
        <end position="292"/>
    </location>
</feature>
<dbReference type="Proteomes" id="UP000225706">
    <property type="component" value="Unassembled WGS sequence"/>
</dbReference>
<dbReference type="STRING" id="50429.A0A2B4RK91"/>
<protein>
    <submittedName>
        <fullName evidence="2">Coiled-coil domain-containing protein C16orf93-like</fullName>
    </submittedName>
</protein>
<dbReference type="OrthoDB" id="425082at2759"/>
<feature type="region of interest" description="Disordered" evidence="1">
    <location>
        <begin position="192"/>
        <end position="231"/>
    </location>
</feature>
<comment type="caution">
    <text evidence="2">The sequence shown here is derived from an EMBL/GenBank/DDBJ whole genome shotgun (WGS) entry which is preliminary data.</text>
</comment>
<evidence type="ECO:0000256" key="1">
    <source>
        <dbReference type="SAM" id="MobiDB-lite"/>
    </source>
</evidence>
<dbReference type="Pfam" id="PF14769">
    <property type="entry name" value="CLAMP"/>
    <property type="match status" value="1"/>
</dbReference>
<feature type="compositionally biased region" description="Acidic residues" evidence="1">
    <location>
        <begin position="195"/>
        <end position="208"/>
    </location>
</feature>
<evidence type="ECO:0000313" key="3">
    <source>
        <dbReference type="Proteomes" id="UP000225706"/>
    </source>
</evidence>
<sequence length="292" mass="33116">METKYGGLTDYNRNQEKSILMPSRAVGKNFKPKVLVWTDLTLDNVVDIQRSETPEDVQRLLADIFHLTDWKEDLRQGILVDLYFYTIHFGKDNGFTAEQMSAWFSIVKCVHEMAVDTPYGNVEPVFEYFKELLLCHSVKRPPYSIALFSVDQVKKLTTCAVNTYFRHFKMYKYTFTPKVCLDLSLKYVGLPETPEPSEVDEADQEADGGAEQVTGDAEKTEEDTLASQQEDTHAVKELKAIINSALSEQVQKLKTIVDQQLKAQDEEIAMKMGISADVSGPPKSPKTKKRGK</sequence>
<organism evidence="2 3">
    <name type="scientific">Stylophora pistillata</name>
    <name type="common">Smooth cauliflower coral</name>
    <dbReference type="NCBI Taxonomy" id="50429"/>
    <lineage>
        <taxon>Eukaryota</taxon>
        <taxon>Metazoa</taxon>
        <taxon>Cnidaria</taxon>
        <taxon>Anthozoa</taxon>
        <taxon>Hexacorallia</taxon>
        <taxon>Scleractinia</taxon>
        <taxon>Astrocoeniina</taxon>
        <taxon>Pocilloporidae</taxon>
        <taxon>Stylophora</taxon>
    </lineage>
</organism>
<dbReference type="PANTHER" id="PTHR28457:SF1">
    <property type="entry name" value="CILIA- AND FLAGELLA-ASSOCIATED PROTEIN 119"/>
    <property type="match status" value="1"/>
</dbReference>
<dbReference type="AlphaFoldDB" id="A0A2B4RK91"/>
<dbReference type="EMBL" id="LSMT01000526">
    <property type="protein sequence ID" value="PFX16675.1"/>
    <property type="molecule type" value="Genomic_DNA"/>
</dbReference>